<dbReference type="RefSeq" id="WP_179489370.1">
    <property type="nucleotide sequence ID" value="NZ_JACCCW010000001.1"/>
</dbReference>
<keyword evidence="1" id="KW-1133">Transmembrane helix</keyword>
<sequence length="158" mass="17683">MGQFGQELRQEREGRGVSVDEICAVTKVSVRHLEALEAGRYEELPGGVFRKGIVRSYISAVGLEEAPWIERFEMSLRERGMAESVEPDWAEFAENVKKNRGKAGPATGLRWLGVALMLILLLVGGWLTWKYVLHGRLALSAAPNVPVWCDSTERTRMV</sequence>
<reference evidence="2 3" key="1">
    <citation type="submission" date="2020-07" db="EMBL/GenBank/DDBJ databases">
        <title>Genomic Encyclopedia of Type Strains, Phase IV (KMG-V): Genome sequencing to study the core and pangenomes of soil and plant-associated prokaryotes.</title>
        <authorList>
            <person name="Whitman W."/>
        </authorList>
    </citation>
    <scope>NUCLEOTIDE SEQUENCE [LARGE SCALE GENOMIC DNA]</scope>
    <source>
        <strain evidence="2 3">X4EP2</strain>
    </source>
</reference>
<dbReference type="Proteomes" id="UP000589520">
    <property type="component" value="Unassembled WGS sequence"/>
</dbReference>
<name>A0A7Y9TFX1_9BACT</name>
<dbReference type="EMBL" id="JACCCW010000001">
    <property type="protein sequence ID" value="NYF79256.1"/>
    <property type="molecule type" value="Genomic_DNA"/>
</dbReference>
<feature type="transmembrane region" description="Helical" evidence="1">
    <location>
        <begin position="108"/>
        <end position="129"/>
    </location>
</feature>
<proteinExistence type="predicted"/>
<accession>A0A7Y9TFX1</accession>
<comment type="caution">
    <text evidence="2">The sequence shown here is derived from an EMBL/GenBank/DDBJ whole genome shotgun (WGS) entry which is preliminary data.</text>
</comment>
<dbReference type="InterPro" id="IPR050400">
    <property type="entry name" value="Bact_Cytoskel_RodZ"/>
</dbReference>
<keyword evidence="3" id="KW-1185">Reference proteome</keyword>
<keyword evidence="1" id="KW-0472">Membrane</keyword>
<dbReference type="InterPro" id="IPR010982">
    <property type="entry name" value="Lambda_DNA-bd_dom_sf"/>
</dbReference>
<protein>
    <submittedName>
        <fullName evidence="2">Cytoskeletal protein RodZ</fullName>
    </submittedName>
</protein>
<dbReference type="GO" id="GO:0003677">
    <property type="term" value="F:DNA binding"/>
    <property type="evidence" value="ECO:0007669"/>
    <property type="project" value="InterPro"/>
</dbReference>
<evidence type="ECO:0000313" key="3">
    <source>
        <dbReference type="Proteomes" id="UP000589520"/>
    </source>
</evidence>
<keyword evidence="1" id="KW-0812">Transmembrane</keyword>
<dbReference type="AlphaFoldDB" id="A0A7Y9TFX1"/>
<dbReference type="PANTHER" id="PTHR34475:SF1">
    <property type="entry name" value="CYTOSKELETON PROTEIN RODZ"/>
    <property type="match status" value="1"/>
</dbReference>
<dbReference type="Pfam" id="PF13413">
    <property type="entry name" value="HTH_25"/>
    <property type="match status" value="1"/>
</dbReference>
<evidence type="ECO:0000313" key="2">
    <source>
        <dbReference type="EMBL" id="NYF79256.1"/>
    </source>
</evidence>
<dbReference type="PANTHER" id="PTHR34475">
    <property type="match status" value="1"/>
</dbReference>
<gene>
    <name evidence="2" type="ORF">HDF17_001543</name>
</gene>
<dbReference type="Gene3D" id="1.10.260.40">
    <property type="entry name" value="lambda repressor-like DNA-binding domains"/>
    <property type="match status" value="1"/>
</dbReference>
<organism evidence="2 3">
    <name type="scientific">Granulicella arctica</name>
    <dbReference type="NCBI Taxonomy" id="940613"/>
    <lineage>
        <taxon>Bacteria</taxon>
        <taxon>Pseudomonadati</taxon>
        <taxon>Acidobacteriota</taxon>
        <taxon>Terriglobia</taxon>
        <taxon>Terriglobales</taxon>
        <taxon>Acidobacteriaceae</taxon>
        <taxon>Granulicella</taxon>
    </lineage>
</organism>
<evidence type="ECO:0000256" key="1">
    <source>
        <dbReference type="SAM" id="Phobius"/>
    </source>
</evidence>